<dbReference type="SUPFAM" id="SSF50129">
    <property type="entry name" value="GroES-like"/>
    <property type="match status" value="1"/>
</dbReference>
<evidence type="ECO:0000256" key="1">
    <source>
        <dbReference type="ARBA" id="ARBA00022857"/>
    </source>
</evidence>
<dbReference type="GO" id="GO:0016491">
    <property type="term" value="F:oxidoreductase activity"/>
    <property type="evidence" value="ECO:0007669"/>
    <property type="project" value="InterPro"/>
</dbReference>
<dbReference type="InterPro" id="IPR011032">
    <property type="entry name" value="GroES-like_sf"/>
</dbReference>
<dbReference type="OrthoDB" id="9785812at2"/>
<protein>
    <submittedName>
        <fullName evidence="3">Quinone oxidoreductase</fullName>
    </submittedName>
</protein>
<dbReference type="InterPro" id="IPR020843">
    <property type="entry name" value="ER"/>
</dbReference>
<dbReference type="InterPro" id="IPR013149">
    <property type="entry name" value="ADH-like_C"/>
</dbReference>
<reference evidence="3 4" key="1">
    <citation type="submission" date="2019-07" db="EMBL/GenBank/DDBJ databases">
        <title>Whole genome shotgun sequence of Novosphingobium sediminis NBRC 106119.</title>
        <authorList>
            <person name="Hosoyama A."/>
            <person name="Uohara A."/>
            <person name="Ohji S."/>
            <person name="Ichikawa N."/>
        </authorList>
    </citation>
    <scope>NUCLEOTIDE SEQUENCE [LARGE SCALE GENOMIC DNA]</scope>
    <source>
        <strain evidence="3 4">NBRC 106119</strain>
    </source>
</reference>
<dbReference type="PANTHER" id="PTHR44154">
    <property type="entry name" value="QUINONE OXIDOREDUCTASE"/>
    <property type="match status" value="1"/>
</dbReference>
<dbReference type="InterPro" id="IPR013154">
    <property type="entry name" value="ADH-like_N"/>
</dbReference>
<keyword evidence="4" id="KW-1185">Reference proteome</keyword>
<dbReference type="CDD" id="cd08272">
    <property type="entry name" value="MDR6"/>
    <property type="match status" value="1"/>
</dbReference>
<feature type="domain" description="Enoyl reductase (ER)" evidence="2">
    <location>
        <begin position="16"/>
        <end position="331"/>
    </location>
</feature>
<dbReference type="EMBL" id="BJYR01000003">
    <property type="protein sequence ID" value="GEN98716.1"/>
    <property type="molecule type" value="Genomic_DNA"/>
</dbReference>
<proteinExistence type="predicted"/>
<gene>
    <name evidence="3" type="primary">qor</name>
    <name evidence="3" type="ORF">NSE01_05490</name>
</gene>
<evidence type="ECO:0000313" key="4">
    <source>
        <dbReference type="Proteomes" id="UP000321464"/>
    </source>
</evidence>
<dbReference type="Pfam" id="PF00107">
    <property type="entry name" value="ADH_zinc_N"/>
    <property type="match status" value="1"/>
</dbReference>
<dbReference type="Pfam" id="PF08240">
    <property type="entry name" value="ADH_N"/>
    <property type="match status" value="1"/>
</dbReference>
<keyword evidence="1" id="KW-0521">NADP</keyword>
<dbReference type="Proteomes" id="UP000321464">
    <property type="component" value="Unassembled WGS sequence"/>
</dbReference>
<evidence type="ECO:0000259" key="2">
    <source>
        <dbReference type="SMART" id="SM00829"/>
    </source>
</evidence>
<dbReference type="InterPro" id="IPR036291">
    <property type="entry name" value="NAD(P)-bd_dom_sf"/>
</dbReference>
<dbReference type="Gene3D" id="3.90.180.10">
    <property type="entry name" value="Medium-chain alcohol dehydrogenases, catalytic domain"/>
    <property type="match status" value="1"/>
</dbReference>
<dbReference type="PANTHER" id="PTHR44154:SF1">
    <property type="entry name" value="QUINONE OXIDOREDUCTASE"/>
    <property type="match status" value="1"/>
</dbReference>
<comment type="caution">
    <text evidence="3">The sequence shown here is derived from an EMBL/GenBank/DDBJ whole genome shotgun (WGS) entry which is preliminary data.</text>
</comment>
<dbReference type="Gene3D" id="3.40.50.720">
    <property type="entry name" value="NAD(P)-binding Rossmann-like Domain"/>
    <property type="match status" value="1"/>
</dbReference>
<sequence length="334" mass="34581">MSQTTMLAAIVETNDGPFTIREVARPVPASRQVLVRVKASGTNPLDTKIRAGQAAHANHALPAVLGMDLAGVVEKVGSGVSGFAPGDEVYGFTGGVAGMQGSLAQYVAADARLLAHKPANLTMREAAVLPLVVITAWEGLIDRAQIRPGQTVLVLGGAGGVGHVAVQIALAHGARVYATAFSHDHQYLSCLGAVPIDAEQPVEDFVAEHTGGAGFDVVYDTGGGAMLDTAFRAVRRMGHVVSCLGWGTHPLAPLSFKQATYSGVFTLHALLADEGRAHYGKILEAAAALAEGGQLLPRLDPRSFTLSEAAAAYDAVLGRNGAERQRGKIAITVA</sequence>
<evidence type="ECO:0000313" key="3">
    <source>
        <dbReference type="EMBL" id="GEN98716.1"/>
    </source>
</evidence>
<dbReference type="AlphaFoldDB" id="A0A512AGC5"/>
<organism evidence="3 4">
    <name type="scientific">Novosphingobium sediminis</name>
    <dbReference type="NCBI Taxonomy" id="707214"/>
    <lineage>
        <taxon>Bacteria</taxon>
        <taxon>Pseudomonadati</taxon>
        <taxon>Pseudomonadota</taxon>
        <taxon>Alphaproteobacteria</taxon>
        <taxon>Sphingomonadales</taxon>
        <taxon>Sphingomonadaceae</taxon>
        <taxon>Novosphingobium</taxon>
    </lineage>
</organism>
<name>A0A512AGC5_9SPHN</name>
<accession>A0A512AGC5</accession>
<dbReference type="InterPro" id="IPR051603">
    <property type="entry name" value="Zinc-ADH_QOR/CCCR"/>
</dbReference>
<dbReference type="SUPFAM" id="SSF51735">
    <property type="entry name" value="NAD(P)-binding Rossmann-fold domains"/>
    <property type="match status" value="1"/>
</dbReference>
<dbReference type="RefSeq" id="WP_147158102.1">
    <property type="nucleotide sequence ID" value="NZ_BJYR01000003.1"/>
</dbReference>
<dbReference type="SMART" id="SM00829">
    <property type="entry name" value="PKS_ER"/>
    <property type="match status" value="1"/>
</dbReference>